<feature type="coiled-coil region" evidence="1">
    <location>
        <begin position="314"/>
        <end position="341"/>
    </location>
</feature>
<dbReference type="eggNOG" id="COG1413">
    <property type="taxonomic scope" value="Bacteria"/>
</dbReference>
<proteinExistence type="predicted"/>
<dbReference type="STRING" id="211114.SAMN04489726_4195"/>
<name>A0A1G9XGB4_ALLAB</name>
<dbReference type="InterPro" id="IPR056639">
    <property type="entry name" value="DUF7737"/>
</dbReference>
<sequence length="720" mass="80142">MTTAARSTHAQEAVKRVLTRLQENPARPGMWLGTVLARLGALPGRLLAYARDRLGTPHGAARAVAPHQVRRPPVLVPGEPWTDQAIAELAALPPEHARCWEELLRHALALVASRPAKKWRTRARELLDALGADEVFGRTDRWLATFATAPPGPANEHNDSAVRGLLWLRTVAPEENTSPRLLGMVVASALAGQPRRTGVAGAAVHVLSTVDSEPALVEIARLVNRISHKPTLRMLDRTLAVKADALGISRGEIDEIAVPRFGLTATGRGSRTIGDAEVELVVEPGGVRTLWRDHNGTATKDVPAAVRTEHADELRELRAHIKDVNGTLAEQKARLERLFLEHRVWHFEQWRTRYLDHPLVGTVARRLIWIVGVRACVYYEGRLRGLDGQPVPARASDDVALWHPVDYDTDEVLEWRDLLTEQGIVQPFKQAHREVYAPTEAERNTELFSTRFTAHILKQKRFHAIATARGWQNQPRSTMDMSCLPTVRELPEWGLRAELWVDGVGDGFDVAATESGSYHYIETEHIRFYPLFAPENTAYAAGAGYAPWDDAHDDLTDPLPLADVPPLVFSEVLRDVELFVDGASIGADPAWQDDGTDGTYREYWNSHSFGELSTAATTRREVLRRVLPMLPIARRCTLTDRFLEVRGDLRSYRIHLGSGNVVMGPDDQYLCVLARHAKPLGGELWLPFEGDRMLRLILGKALLLAEDCAITDPAITDQLR</sequence>
<dbReference type="AlphaFoldDB" id="A0A1G9XGB4"/>
<organism evidence="4 5">
    <name type="scientific">Allokutzneria albata</name>
    <name type="common">Kibdelosporangium albatum</name>
    <dbReference type="NCBI Taxonomy" id="211114"/>
    <lineage>
        <taxon>Bacteria</taxon>
        <taxon>Bacillati</taxon>
        <taxon>Actinomycetota</taxon>
        <taxon>Actinomycetes</taxon>
        <taxon>Pseudonocardiales</taxon>
        <taxon>Pseudonocardiaceae</taxon>
        <taxon>Allokutzneria</taxon>
    </lineage>
</organism>
<evidence type="ECO:0000313" key="4">
    <source>
        <dbReference type="EMBL" id="SDM95788.1"/>
    </source>
</evidence>
<feature type="domain" description="DUF4132" evidence="2">
    <location>
        <begin position="296"/>
        <end position="471"/>
    </location>
</feature>
<dbReference type="Pfam" id="PF24879">
    <property type="entry name" value="DUF7737"/>
    <property type="match status" value="1"/>
</dbReference>
<accession>A0A1G9XGB4</accession>
<evidence type="ECO:0000259" key="2">
    <source>
        <dbReference type="Pfam" id="PF13569"/>
    </source>
</evidence>
<evidence type="ECO:0000256" key="1">
    <source>
        <dbReference type="SAM" id="Coils"/>
    </source>
</evidence>
<dbReference type="InterPro" id="IPR025406">
    <property type="entry name" value="DUF4132"/>
</dbReference>
<keyword evidence="1" id="KW-0175">Coiled coil</keyword>
<dbReference type="EMBL" id="LT629701">
    <property type="protein sequence ID" value="SDM95788.1"/>
    <property type="molecule type" value="Genomic_DNA"/>
</dbReference>
<evidence type="ECO:0000259" key="3">
    <source>
        <dbReference type="Pfam" id="PF24879"/>
    </source>
</evidence>
<dbReference type="Proteomes" id="UP000183376">
    <property type="component" value="Chromosome I"/>
</dbReference>
<feature type="domain" description="DUF7737" evidence="3">
    <location>
        <begin position="617"/>
        <end position="719"/>
    </location>
</feature>
<reference evidence="4 5" key="1">
    <citation type="submission" date="2016-10" db="EMBL/GenBank/DDBJ databases">
        <authorList>
            <person name="de Groot N.N."/>
        </authorList>
    </citation>
    <scope>NUCLEOTIDE SEQUENCE [LARGE SCALE GENOMIC DNA]</scope>
    <source>
        <strain evidence="4 5">DSM 44149</strain>
    </source>
</reference>
<gene>
    <name evidence="4" type="ORF">SAMN04489726_4195</name>
</gene>
<evidence type="ECO:0000313" key="5">
    <source>
        <dbReference type="Proteomes" id="UP000183376"/>
    </source>
</evidence>
<protein>
    <submittedName>
        <fullName evidence="4">Uncharacterized protein</fullName>
    </submittedName>
</protein>
<dbReference type="Pfam" id="PF13569">
    <property type="entry name" value="DUF4132"/>
    <property type="match status" value="1"/>
</dbReference>
<keyword evidence="5" id="KW-1185">Reference proteome</keyword>